<dbReference type="Proteomes" id="UP000294003">
    <property type="component" value="Unassembled WGS sequence"/>
</dbReference>
<dbReference type="EMBL" id="QJNS01000090">
    <property type="protein sequence ID" value="RYO88222.1"/>
    <property type="molecule type" value="Genomic_DNA"/>
</dbReference>
<sequence>MEKGAPSSLDRAPMACHPESDIVRRLSSKGRRSSSYTDDGESGGSSGPNGARTPMGEGRKNGSKRRKARSKLRREPEKALESWGTSSPEDHGGPKAGSKSGVRNWLNKRVLRKKRVDSKGQ</sequence>
<feature type="compositionally biased region" description="Basic residues" evidence="1">
    <location>
        <begin position="61"/>
        <end position="72"/>
    </location>
</feature>
<feature type="compositionally biased region" description="Basic residues" evidence="1">
    <location>
        <begin position="109"/>
        <end position="121"/>
    </location>
</feature>
<feature type="region of interest" description="Disordered" evidence="1">
    <location>
        <begin position="1"/>
        <end position="121"/>
    </location>
</feature>
<evidence type="ECO:0000313" key="2">
    <source>
        <dbReference type="EMBL" id="RYO88222.1"/>
    </source>
</evidence>
<reference evidence="2 3" key="1">
    <citation type="submission" date="2018-06" db="EMBL/GenBank/DDBJ databases">
        <title>Complete Genomes of Monosporascus.</title>
        <authorList>
            <person name="Robinson A.J."/>
            <person name="Natvig D.O."/>
        </authorList>
    </citation>
    <scope>NUCLEOTIDE SEQUENCE [LARGE SCALE GENOMIC DNA]</scope>
    <source>
        <strain evidence="2 3">CBS 609.92</strain>
    </source>
</reference>
<evidence type="ECO:0000313" key="3">
    <source>
        <dbReference type="Proteomes" id="UP000294003"/>
    </source>
</evidence>
<name>A0ABY0H9Y8_9PEZI</name>
<proteinExistence type="predicted"/>
<organism evidence="2 3">
    <name type="scientific">Monosporascus cannonballus</name>
    <dbReference type="NCBI Taxonomy" id="155416"/>
    <lineage>
        <taxon>Eukaryota</taxon>
        <taxon>Fungi</taxon>
        <taxon>Dikarya</taxon>
        <taxon>Ascomycota</taxon>
        <taxon>Pezizomycotina</taxon>
        <taxon>Sordariomycetes</taxon>
        <taxon>Xylariomycetidae</taxon>
        <taxon>Xylariales</taxon>
        <taxon>Xylariales incertae sedis</taxon>
        <taxon>Monosporascus</taxon>
    </lineage>
</organism>
<accession>A0ABY0H9Y8</accession>
<keyword evidence="3" id="KW-1185">Reference proteome</keyword>
<gene>
    <name evidence="2" type="ORF">DL762_003827</name>
</gene>
<evidence type="ECO:0000256" key="1">
    <source>
        <dbReference type="SAM" id="MobiDB-lite"/>
    </source>
</evidence>
<protein>
    <submittedName>
        <fullName evidence="2">Uncharacterized protein</fullName>
    </submittedName>
</protein>
<comment type="caution">
    <text evidence="2">The sequence shown here is derived from an EMBL/GenBank/DDBJ whole genome shotgun (WGS) entry which is preliminary data.</text>
</comment>